<accession>A0A7C0U288</accession>
<evidence type="ECO:0000313" key="1">
    <source>
        <dbReference type="EMBL" id="HDD43795.1"/>
    </source>
</evidence>
<organism evidence="1">
    <name type="scientific">Desulfofervidus auxilii</name>
    <dbReference type="NCBI Taxonomy" id="1621989"/>
    <lineage>
        <taxon>Bacteria</taxon>
        <taxon>Pseudomonadati</taxon>
        <taxon>Thermodesulfobacteriota</taxon>
        <taxon>Candidatus Desulfofervidia</taxon>
        <taxon>Candidatus Desulfofervidales</taxon>
        <taxon>Candidatus Desulfofervidaceae</taxon>
        <taxon>Candidatus Desulfofervidus</taxon>
    </lineage>
</organism>
<comment type="caution">
    <text evidence="1">The sequence shown here is derived from an EMBL/GenBank/DDBJ whole genome shotgun (WGS) entry which is preliminary data.</text>
</comment>
<protein>
    <submittedName>
        <fullName evidence="1">Uncharacterized protein</fullName>
    </submittedName>
</protein>
<dbReference type="Proteomes" id="UP000886289">
    <property type="component" value="Unassembled WGS sequence"/>
</dbReference>
<reference evidence="1" key="1">
    <citation type="journal article" date="2020" name="mSystems">
        <title>Genome- and Community-Level Interaction Insights into Carbon Utilization and Element Cycling Functions of Hydrothermarchaeota in Hydrothermal Sediment.</title>
        <authorList>
            <person name="Zhou Z."/>
            <person name="Liu Y."/>
            <person name="Xu W."/>
            <person name="Pan J."/>
            <person name="Luo Z.H."/>
            <person name="Li M."/>
        </authorList>
    </citation>
    <scope>NUCLEOTIDE SEQUENCE [LARGE SCALE GENOMIC DNA]</scope>
    <source>
        <strain evidence="1">HyVt-233</strain>
    </source>
</reference>
<dbReference type="AlphaFoldDB" id="A0A7C0U288"/>
<sequence>MIIVYNIKMYLSSSMEDNAKSMGDRRKIKKVKNVYPTMIIGNCGQEIYGCKRYVMQKIIRVFQEETGF</sequence>
<proteinExistence type="predicted"/>
<name>A0A7C0U288_DESA2</name>
<gene>
    <name evidence="1" type="ORF">ENG63_02900</name>
</gene>
<dbReference type="EMBL" id="DRBS01000113">
    <property type="protein sequence ID" value="HDD43795.1"/>
    <property type="molecule type" value="Genomic_DNA"/>
</dbReference>